<reference evidence="3 4" key="1">
    <citation type="journal article" date="2011" name="Science">
        <title>The Selaginella genome identifies genetic changes associated with the evolution of vascular plants.</title>
        <authorList>
            <person name="Banks J.A."/>
            <person name="Nishiyama T."/>
            <person name="Hasebe M."/>
            <person name="Bowman J.L."/>
            <person name="Gribskov M."/>
            <person name="dePamphilis C."/>
            <person name="Albert V.A."/>
            <person name="Aono N."/>
            <person name="Aoyama T."/>
            <person name="Ambrose B.A."/>
            <person name="Ashton N.W."/>
            <person name="Axtell M.J."/>
            <person name="Barker E."/>
            <person name="Barker M.S."/>
            <person name="Bennetzen J.L."/>
            <person name="Bonawitz N.D."/>
            <person name="Chapple C."/>
            <person name="Cheng C."/>
            <person name="Correa L.G."/>
            <person name="Dacre M."/>
            <person name="DeBarry J."/>
            <person name="Dreyer I."/>
            <person name="Elias M."/>
            <person name="Engstrom E.M."/>
            <person name="Estelle M."/>
            <person name="Feng L."/>
            <person name="Finet C."/>
            <person name="Floyd S.K."/>
            <person name="Frommer W.B."/>
            <person name="Fujita T."/>
            <person name="Gramzow L."/>
            <person name="Gutensohn M."/>
            <person name="Harholt J."/>
            <person name="Hattori M."/>
            <person name="Heyl A."/>
            <person name="Hirai T."/>
            <person name="Hiwatashi Y."/>
            <person name="Ishikawa M."/>
            <person name="Iwata M."/>
            <person name="Karol K.G."/>
            <person name="Koehler B."/>
            <person name="Kolukisaoglu U."/>
            <person name="Kubo M."/>
            <person name="Kurata T."/>
            <person name="Lalonde S."/>
            <person name="Li K."/>
            <person name="Li Y."/>
            <person name="Litt A."/>
            <person name="Lyons E."/>
            <person name="Manning G."/>
            <person name="Maruyama T."/>
            <person name="Michael T.P."/>
            <person name="Mikami K."/>
            <person name="Miyazaki S."/>
            <person name="Morinaga S."/>
            <person name="Murata T."/>
            <person name="Mueller-Roeber B."/>
            <person name="Nelson D.R."/>
            <person name="Obara M."/>
            <person name="Oguri Y."/>
            <person name="Olmstead R.G."/>
            <person name="Onodera N."/>
            <person name="Petersen B.L."/>
            <person name="Pils B."/>
            <person name="Prigge M."/>
            <person name="Rensing S.A."/>
            <person name="Riano-Pachon D.M."/>
            <person name="Roberts A.W."/>
            <person name="Sato Y."/>
            <person name="Scheller H.V."/>
            <person name="Schulz B."/>
            <person name="Schulz C."/>
            <person name="Shakirov E.V."/>
            <person name="Shibagaki N."/>
            <person name="Shinohara N."/>
            <person name="Shippen D.E."/>
            <person name="Soerensen I."/>
            <person name="Sotooka R."/>
            <person name="Sugimoto N."/>
            <person name="Sugita M."/>
            <person name="Sumikawa N."/>
            <person name="Tanurdzic M."/>
            <person name="Theissen G."/>
            <person name="Ulvskov P."/>
            <person name="Wakazuki S."/>
            <person name="Weng J.K."/>
            <person name="Willats W.W."/>
            <person name="Wipf D."/>
            <person name="Wolf P.G."/>
            <person name="Yang L."/>
            <person name="Zimmer A.D."/>
            <person name="Zhu Q."/>
            <person name="Mitros T."/>
            <person name="Hellsten U."/>
            <person name="Loque D."/>
            <person name="Otillar R."/>
            <person name="Salamov A."/>
            <person name="Schmutz J."/>
            <person name="Shapiro H."/>
            <person name="Lindquist E."/>
            <person name="Lucas S."/>
            <person name="Rokhsar D."/>
            <person name="Grigoriev I.V."/>
        </authorList>
    </citation>
    <scope>NUCLEOTIDE SEQUENCE [LARGE SCALE GENOMIC DNA]</scope>
</reference>
<dbReference type="PANTHER" id="PTHR48085">
    <property type="entry name" value="CADMIUM/ZINC-TRANSPORTING ATPASE HMA2-RELATED"/>
    <property type="match status" value="1"/>
</dbReference>
<dbReference type="KEGG" id="smo:SELMODRAFT_425782"/>
<proteinExistence type="inferred from homology"/>
<dbReference type="GO" id="GO:0016020">
    <property type="term" value="C:membrane"/>
    <property type="evidence" value="ECO:0000318"/>
    <property type="project" value="GO_Central"/>
</dbReference>
<dbReference type="AlphaFoldDB" id="D8SUA1"/>
<dbReference type="STRING" id="88036.D8SUA1"/>
<organism evidence="4">
    <name type="scientific">Selaginella moellendorffii</name>
    <name type="common">Spikemoss</name>
    <dbReference type="NCBI Taxonomy" id="88036"/>
    <lineage>
        <taxon>Eukaryota</taxon>
        <taxon>Viridiplantae</taxon>
        <taxon>Streptophyta</taxon>
        <taxon>Embryophyta</taxon>
        <taxon>Tracheophyta</taxon>
        <taxon>Lycopodiopsida</taxon>
        <taxon>Selaginellales</taxon>
        <taxon>Selaginellaceae</taxon>
        <taxon>Selaginella</taxon>
    </lineage>
</organism>
<feature type="transmembrane region" description="Helical" evidence="2">
    <location>
        <begin position="35"/>
        <end position="52"/>
    </location>
</feature>
<feature type="transmembrane region" description="Helical" evidence="2">
    <location>
        <begin position="113"/>
        <end position="132"/>
    </location>
</feature>
<dbReference type="Proteomes" id="UP000001514">
    <property type="component" value="Unassembled WGS sequence"/>
</dbReference>
<sequence>MGLPNFNLLLLIINENVLIIFATFSAVCLKDYTKAGVLVSLFLLGNWIIAWSEANNKDHINISNDLESASFVKTTSSSRTKIESHNNKSGQTVTTMVTEETKLFKRSPIIDFFAKYHTPAMILATALVPLVLDTSNKKHWLYSSLVVSPCALVISSTVTTSVAKARAAQLGLVIQGDAGCLTALARLKIQKEKLREVLSNKGEITVTCEDGDGSSEHARPSLEPDEVAMLTSAAWIGREYVAAVSSCNLFLLVTKMLVTGFVVAGYIPALGAVALIVDLGACTAVALRGFVTLLLVEEKGASRRDLEEREQGEWDLMTPLL</sequence>
<dbReference type="eggNOG" id="KOG0207">
    <property type="taxonomic scope" value="Eukaryota"/>
</dbReference>
<keyword evidence="4" id="KW-1185">Reference proteome</keyword>
<keyword evidence="2" id="KW-1133">Transmembrane helix</keyword>
<name>D8SUA1_SELML</name>
<dbReference type="EMBL" id="GL377642">
    <property type="protein sequence ID" value="EFJ11967.1"/>
    <property type="molecule type" value="Genomic_DNA"/>
</dbReference>
<evidence type="ECO:0000256" key="1">
    <source>
        <dbReference type="ARBA" id="ARBA00006024"/>
    </source>
</evidence>
<comment type="similarity">
    <text evidence="1">Belongs to the cation transport ATPase (P-type) (TC 3.A.3) family. Type IB subfamily.</text>
</comment>
<evidence type="ECO:0000313" key="4">
    <source>
        <dbReference type="Proteomes" id="UP000001514"/>
    </source>
</evidence>
<dbReference type="InParanoid" id="D8SUA1"/>
<feature type="transmembrane region" description="Helical" evidence="2">
    <location>
        <begin position="139"/>
        <end position="161"/>
    </location>
</feature>
<feature type="transmembrane region" description="Helical" evidence="2">
    <location>
        <begin position="6"/>
        <end position="28"/>
    </location>
</feature>
<dbReference type="HOGENOM" id="CLU_904313_0_0_1"/>
<protein>
    <submittedName>
        <fullName evidence="3">Uncharacterized protein</fullName>
    </submittedName>
</protein>
<keyword evidence="2" id="KW-0472">Membrane</keyword>
<dbReference type="InterPro" id="IPR051014">
    <property type="entry name" value="Cation_Transport_ATPase_IB"/>
</dbReference>
<feature type="transmembrane region" description="Helical" evidence="2">
    <location>
        <begin position="273"/>
        <end position="296"/>
    </location>
</feature>
<dbReference type="PANTHER" id="PTHR48085:SF5">
    <property type="entry name" value="CADMIUM_ZINC-TRANSPORTING ATPASE HMA4-RELATED"/>
    <property type="match status" value="1"/>
</dbReference>
<gene>
    <name evidence="3" type="ORF">SELMODRAFT_425782</name>
</gene>
<keyword evidence="2" id="KW-0812">Transmembrane</keyword>
<dbReference type="GO" id="GO:0055085">
    <property type="term" value="P:transmembrane transport"/>
    <property type="evidence" value="ECO:0000318"/>
    <property type="project" value="GO_Central"/>
</dbReference>
<dbReference type="GO" id="GO:0022857">
    <property type="term" value="F:transmembrane transporter activity"/>
    <property type="evidence" value="ECO:0000318"/>
    <property type="project" value="GO_Central"/>
</dbReference>
<accession>D8SUA1</accession>
<feature type="transmembrane region" description="Helical" evidence="2">
    <location>
        <begin position="240"/>
        <end position="267"/>
    </location>
</feature>
<evidence type="ECO:0000256" key="2">
    <source>
        <dbReference type="SAM" id="Phobius"/>
    </source>
</evidence>
<evidence type="ECO:0000313" key="3">
    <source>
        <dbReference type="EMBL" id="EFJ11967.1"/>
    </source>
</evidence>
<dbReference type="Gramene" id="EFJ11967">
    <property type="protein sequence ID" value="EFJ11967"/>
    <property type="gene ID" value="SELMODRAFT_425782"/>
</dbReference>